<gene>
    <name evidence="1" type="ORF">AN619_30050</name>
</gene>
<dbReference type="Proteomes" id="UP000070456">
    <property type="component" value="Unassembled WGS sequence"/>
</dbReference>
<sequence length="65" mass="7324">MIKVNGKELPWKENVSIQTLIEMENCPYMAMAVSVNGRMVPKEAYCNTYIQDGDDIKIIYPIVGG</sequence>
<dbReference type="Pfam" id="PF02597">
    <property type="entry name" value="ThiS"/>
    <property type="match status" value="1"/>
</dbReference>
<dbReference type="NCBIfam" id="TIGR01683">
    <property type="entry name" value="thiS"/>
    <property type="match status" value="1"/>
</dbReference>
<evidence type="ECO:0000313" key="2">
    <source>
        <dbReference type="Proteomes" id="UP000070456"/>
    </source>
</evidence>
<dbReference type="InterPro" id="IPR012675">
    <property type="entry name" value="Beta-grasp_dom_sf"/>
</dbReference>
<protein>
    <recommendedName>
        <fullName evidence="3">Sulfur carrier protein ThiS</fullName>
    </recommendedName>
</protein>
<dbReference type="InterPro" id="IPR016155">
    <property type="entry name" value="Mopterin_synth/thiamin_S_b"/>
</dbReference>
<dbReference type="Gene3D" id="3.10.20.30">
    <property type="match status" value="1"/>
</dbReference>
<dbReference type="PANTHER" id="PTHR34472">
    <property type="entry name" value="SULFUR CARRIER PROTEIN THIS"/>
    <property type="match status" value="1"/>
</dbReference>
<dbReference type="STRING" id="520762.AN619_30050"/>
<dbReference type="AlphaFoldDB" id="A0A140KZD7"/>
<dbReference type="PANTHER" id="PTHR34472:SF1">
    <property type="entry name" value="SULFUR CARRIER PROTEIN THIS"/>
    <property type="match status" value="1"/>
</dbReference>
<evidence type="ECO:0000313" key="1">
    <source>
        <dbReference type="EMBL" id="KXG73662.1"/>
    </source>
</evidence>
<dbReference type="RefSeq" id="WP_068558077.1">
    <property type="nucleotide sequence ID" value="NZ_LOEE01000086.1"/>
</dbReference>
<dbReference type="EMBL" id="LOEE01000086">
    <property type="protein sequence ID" value="KXG73662.1"/>
    <property type="molecule type" value="Genomic_DNA"/>
</dbReference>
<accession>A0A140KZD7</accession>
<proteinExistence type="predicted"/>
<organism evidence="1 2">
    <name type="scientific">Thermotalea metallivorans</name>
    <dbReference type="NCBI Taxonomy" id="520762"/>
    <lineage>
        <taxon>Bacteria</taxon>
        <taxon>Bacillati</taxon>
        <taxon>Bacillota</taxon>
        <taxon>Clostridia</taxon>
        <taxon>Peptostreptococcales</taxon>
        <taxon>Thermotaleaceae</taxon>
        <taxon>Thermotalea</taxon>
    </lineage>
</organism>
<name>A0A140KZD7_9FIRM</name>
<comment type="caution">
    <text evidence="1">The sequence shown here is derived from an EMBL/GenBank/DDBJ whole genome shotgun (WGS) entry which is preliminary data.</text>
</comment>
<evidence type="ECO:0008006" key="3">
    <source>
        <dbReference type="Google" id="ProtNLM"/>
    </source>
</evidence>
<dbReference type="InterPro" id="IPR010035">
    <property type="entry name" value="Thi_S"/>
</dbReference>
<reference evidence="1 2" key="1">
    <citation type="submission" date="2015-12" db="EMBL/GenBank/DDBJ databases">
        <title>Draft genome sequence of the thermoanaerobe Thermotalea metallivorans, an isolate from the runoff channel of the Great Artesian Basin, Australia.</title>
        <authorList>
            <person name="Patel B.K."/>
        </authorList>
    </citation>
    <scope>NUCLEOTIDE SEQUENCE [LARGE SCALE GENOMIC DNA]</scope>
    <source>
        <strain evidence="1 2">B2-1</strain>
    </source>
</reference>
<dbReference type="CDD" id="cd00565">
    <property type="entry name" value="Ubl_ThiS"/>
    <property type="match status" value="1"/>
</dbReference>
<dbReference type="InterPro" id="IPR003749">
    <property type="entry name" value="ThiS/MoaD-like"/>
</dbReference>
<keyword evidence="2" id="KW-1185">Reference proteome</keyword>
<dbReference type="SUPFAM" id="SSF54285">
    <property type="entry name" value="MoaD/ThiS"/>
    <property type="match status" value="1"/>
</dbReference>
<dbReference type="OrthoDB" id="9798559at2"/>